<evidence type="ECO:0000256" key="3">
    <source>
        <dbReference type="SAM" id="SignalP"/>
    </source>
</evidence>
<keyword evidence="3" id="KW-0732">Signal</keyword>
<dbReference type="InterPro" id="IPR020901">
    <property type="entry name" value="Prtase_inh_Kunz-CS"/>
</dbReference>
<dbReference type="InterPro" id="IPR002223">
    <property type="entry name" value="Kunitz_BPTI"/>
</dbReference>
<dbReference type="PANTHER" id="PTHR10083:SF374">
    <property type="entry name" value="BPTI_KUNITZ INHIBITOR DOMAIN-CONTAINING PROTEIN"/>
    <property type="match status" value="1"/>
</dbReference>
<dbReference type="GO" id="GO:0004867">
    <property type="term" value="F:serine-type endopeptidase inhibitor activity"/>
    <property type="evidence" value="ECO:0007669"/>
    <property type="project" value="InterPro"/>
</dbReference>
<accession>A0AAD9PCB3</accession>
<reference evidence="5" key="1">
    <citation type="journal article" date="2023" name="Mol. Biol. Evol.">
        <title>Third-Generation Sequencing Reveals the Adaptive Role of the Epigenome in Three Deep-Sea Polychaetes.</title>
        <authorList>
            <person name="Perez M."/>
            <person name="Aroh O."/>
            <person name="Sun Y."/>
            <person name="Lan Y."/>
            <person name="Juniper S.K."/>
            <person name="Young C.R."/>
            <person name="Angers B."/>
            <person name="Qian P.Y."/>
        </authorList>
    </citation>
    <scope>NUCLEOTIDE SEQUENCE</scope>
    <source>
        <strain evidence="5">R07B-5</strain>
    </source>
</reference>
<dbReference type="PROSITE" id="PS50279">
    <property type="entry name" value="BPTI_KUNITZ_2"/>
    <property type="match status" value="1"/>
</dbReference>
<dbReference type="PANTHER" id="PTHR10083">
    <property type="entry name" value="KUNITZ-TYPE PROTEASE INHIBITOR-RELATED"/>
    <property type="match status" value="1"/>
</dbReference>
<dbReference type="Proteomes" id="UP001209878">
    <property type="component" value="Unassembled WGS sequence"/>
</dbReference>
<dbReference type="Gene3D" id="4.10.410.10">
    <property type="entry name" value="Pancreatic trypsin inhibitor Kunitz domain"/>
    <property type="match status" value="1"/>
</dbReference>
<evidence type="ECO:0000259" key="4">
    <source>
        <dbReference type="PROSITE" id="PS50279"/>
    </source>
</evidence>
<gene>
    <name evidence="5" type="ORF">NP493_37g01015</name>
</gene>
<dbReference type="InterPro" id="IPR050098">
    <property type="entry name" value="TFPI/VKTCI-like"/>
</dbReference>
<protein>
    <recommendedName>
        <fullName evidence="4">BPTI/Kunitz inhibitor domain-containing protein</fullName>
    </recommendedName>
</protein>
<dbReference type="SUPFAM" id="SSF57362">
    <property type="entry name" value="BPTI-like"/>
    <property type="match status" value="1"/>
</dbReference>
<keyword evidence="2" id="KW-1015">Disulfide bond</keyword>
<name>A0AAD9PCB3_RIDPI</name>
<dbReference type="PROSITE" id="PS00280">
    <property type="entry name" value="BPTI_KUNITZ_1"/>
    <property type="match status" value="1"/>
</dbReference>
<dbReference type="Pfam" id="PF00014">
    <property type="entry name" value="Kunitz_BPTI"/>
    <property type="match status" value="1"/>
</dbReference>
<dbReference type="InterPro" id="IPR036880">
    <property type="entry name" value="Kunitz_BPTI_sf"/>
</dbReference>
<dbReference type="AlphaFoldDB" id="A0AAD9PCB3"/>
<feature type="chain" id="PRO_5042022101" description="BPTI/Kunitz inhibitor domain-containing protein" evidence="3">
    <location>
        <begin position="22"/>
        <end position="85"/>
    </location>
</feature>
<feature type="domain" description="BPTI/Kunitz inhibitor" evidence="4">
    <location>
        <begin position="30"/>
        <end position="80"/>
    </location>
</feature>
<proteinExistence type="predicted"/>
<dbReference type="FunFam" id="4.10.410.10:FF:000021">
    <property type="entry name" value="Serine protease inhibitor, putative"/>
    <property type="match status" value="1"/>
</dbReference>
<evidence type="ECO:0000313" key="6">
    <source>
        <dbReference type="Proteomes" id="UP001209878"/>
    </source>
</evidence>
<sequence>MQVNAYFAIFVVMLVLAYSTAETGARPDKCMLPKETGPCRAFFRRFYWDNTLQRCRGFIYGGCHGNANNFKTKSQCDIACSDYES</sequence>
<evidence type="ECO:0000313" key="5">
    <source>
        <dbReference type="EMBL" id="KAK2192142.1"/>
    </source>
</evidence>
<comment type="caution">
    <text evidence="5">The sequence shown here is derived from an EMBL/GenBank/DDBJ whole genome shotgun (WGS) entry which is preliminary data.</text>
</comment>
<keyword evidence="6" id="KW-1185">Reference proteome</keyword>
<dbReference type="EMBL" id="JAODUO010000037">
    <property type="protein sequence ID" value="KAK2192142.1"/>
    <property type="molecule type" value="Genomic_DNA"/>
</dbReference>
<feature type="signal peptide" evidence="3">
    <location>
        <begin position="1"/>
        <end position="21"/>
    </location>
</feature>
<evidence type="ECO:0000256" key="2">
    <source>
        <dbReference type="ARBA" id="ARBA00023157"/>
    </source>
</evidence>
<keyword evidence="1" id="KW-0646">Protease inhibitor</keyword>
<evidence type="ECO:0000256" key="1">
    <source>
        <dbReference type="ARBA" id="ARBA00022690"/>
    </source>
</evidence>
<dbReference type="GO" id="GO:0005615">
    <property type="term" value="C:extracellular space"/>
    <property type="evidence" value="ECO:0007669"/>
    <property type="project" value="TreeGrafter"/>
</dbReference>
<dbReference type="SMART" id="SM00131">
    <property type="entry name" value="KU"/>
    <property type="match status" value="1"/>
</dbReference>
<dbReference type="PRINTS" id="PR00759">
    <property type="entry name" value="BASICPTASE"/>
</dbReference>
<organism evidence="5 6">
    <name type="scientific">Ridgeia piscesae</name>
    <name type="common">Tubeworm</name>
    <dbReference type="NCBI Taxonomy" id="27915"/>
    <lineage>
        <taxon>Eukaryota</taxon>
        <taxon>Metazoa</taxon>
        <taxon>Spiralia</taxon>
        <taxon>Lophotrochozoa</taxon>
        <taxon>Annelida</taxon>
        <taxon>Polychaeta</taxon>
        <taxon>Sedentaria</taxon>
        <taxon>Canalipalpata</taxon>
        <taxon>Sabellida</taxon>
        <taxon>Siboglinidae</taxon>
        <taxon>Ridgeia</taxon>
    </lineage>
</organism>